<dbReference type="SUPFAM" id="SSF103515">
    <property type="entry name" value="Autotransporter"/>
    <property type="match status" value="1"/>
</dbReference>
<dbReference type="AlphaFoldDB" id="A0A3Q9JI69"/>
<evidence type="ECO:0000259" key="3">
    <source>
        <dbReference type="PROSITE" id="PS51208"/>
    </source>
</evidence>
<dbReference type="PANTHER" id="PTHR35037:SF7">
    <property type="entry name" value="AUTOTRANSPORTER"/>
    <property type="match status" value="1"/>
</dbReference>
<evidence type="ECO:0000256" key="1">
    <source>
        <dbReference type="ARBA" id="ARBA00022729"/>
    </source>
</evidence>
<dbReference type="InterPro" id="IPR006315">
    <property type="entry name" value="OM_autotransptr_brl_dom"/>
</dbReference>
<dbReference type="InterPro" id="IPR051551">
    <property type="entry name" value="Autotransporter_adhesion"/>
</dbReference>
<keyword evidence="1 2" id="KW-0732">Signal</keyword>
<dbReference type="SUPFAM" id="SSF51126">
    <property type="entry name" value="Pectin lyase-like"/>
    <property type="match status" value="1"/>
</dbReference>
<dbReference type="SMART" id="SM00869">
    <property type="entry name" value="Autotransporter"/>
    <property type="match status" value="1"/>
</dbReference>
<dbReference type="RefSeq" id="WP_127162191.1">
    <property type="nucleotide sequence ID" value="NZ_CP029822.1"/>
</dbReference>
<dbReference type="Gene3D" id="2.40.128.130">
    <property type="entry name" value="Autotransporter beta-domain"/>
    <property type="match status" value="1"/>
</dbReference>
<dbReference type="PROSITE" id="PS51208">
    <property type="entry name" value="AUTOTRANSPORTER"/>
    <property type="match status" value="1"/>
</dbReference>
<dbReference type="GO" id="GO:0019867">
    <property type="term" value="C:outer membrane"/>
    <property type="evidence" value="ECO:0007669"/>
    <property type="project" value="InterPro"/>
</dbReference>
<dbReference type="Gene3D" id="2.160.20.20">
    <property type="match status" value="1"/>
</dbReference>
<reference evidence="5" key="1">
    <citation type="submission" date="2018-06" db="EMBL/GenBank/DDBJ databases">
        <title>Complete genome of Pseudomonas insecticola strain QZS01.</title>
        <authorList>
            <person name="Wang J."/>
            <person name="Su Q."/>
        </authorList>
    </citation>
    <scope>NUCLEOTIDE SEQUENCE [LARGE SCALE GENOMIC DNA]</scope>
    <source>
        <strain evidence="5">QZS01</strain>
    </source>
</reference>
<dbReference type="InterPro" id="IPR004899">
    <property type="entry name" value="Pertactin_central"/>
</dbReference>
<dbReference type="InterPro" id="IPR012332">
    <property type="entry name" value="Autotransporter_pectin_lyase_C"/>
</dbReference>
<gene>
    <name evidence="4" type="ORF">DM558_04275</name>
</gene>
<dbReference type="Pfam" id="PF03797">
    <property type="entry name" value="Autotransporter"/>
    <property type="match status" value="1"/>
</dbReference>
<dbReference type="Proteomes" id="UP000273143">
    <property type="component" value="Chromosome"/>
</dbReference>
<dbReference type="NCBIfam" id="TIGR01414">
    <property type="entry name" value="autotrans_barl"/>
    <property type="match status" value="1"/>
</dbReference>
<feature type="signal peptide" evidence="2">
    <location>
        <begin position="1"/>
        <end position="25"/>
    </location>
</feature>
<protein>
    <submittedName>
        <fullName evidence="4">Autotransporter outer membrane beta-barrel domain-containing protein</fullName>
    </submittedName>
</protein>
<dbReference type="KEGG" id="emo:DM558_04275"/>
<dbReference type="Pfam" id="PF03212">
    <property type="entry name" value="Pertactin"/>
    <property type="match status" value="1"/>
</dbReference>
<feature type="chain" id="PRO_5018592419" evidence="2">
    <location>
        <begin position="26"/>
        <end position="874"/>
    </location>
</feature>
<keyword evidence="5" id="KW-1185">Reference proteome</keyword>
<name>A0A3Q9JI69_9GAMM</name>
<dbReference type="PRINTS" id="PR01484">
    <property type="entry name" value="PRTACTNFAMLY"/>
</dbReference>
<dbReference type="InterPro" id="IPR003991">
    <property type="entry name" value="Pertactin_virulence_factor"/>
</dbReference>
<feature type="domain" description="Autotransporter" evidence="3">
    <location>
        <begin position="607"/>
        <end position="874"/>
    </location>
</feature>
<sequence length="874" mass="92735">MKSINKKFSILPVVISVLTSTHAFATGQDAYGNATPTTDNTGSNYQDFYYNNGTNPYFQQDTNGTSYFVDPKTGLTDMEVNGERYTSGESTSSGTFNNIVYDGNDYNVGVYEGANVSSDGNGSFVTIATTGNGDPTKNNVVLYKNYADSVHLNNDGSSMFIDSNYANNAQISNSNNGYMLIKQNSADSATITNAGAGSTMDIIGNTVTGADITNTEGTINIIENSAEGVSLTNNSNSTMNIVGNNAAGATITNNASGTMNITSCTTTNGCQSESSVNADQATITNAGNLNVSGDIILSNSSFNNTGTTTATGNIDFLNTTLQNEGTLNITDGFNFNEGTFENDGVMNVSGTGSYSTQVNNNNVLNIASNTNINSTNGLDNKGIINLGDNITYSGDISNEGSMLLGEKDSSGAMTTNITGNITNTGNVALVGNDSTTTINIAGDVTNSGNVYLTNAFNSSTAAVGNVLNVDGNLNGDGNYYMQTQMANDTGDLINVTGAVNGNNKLFIKDTGVEPTSADSLTVVKSGQAGMGSFALNLNSVDIGTYRYGLEQQGNDWTLVNEGAKGGSQGNSLSTGANAAVGMHSATASMWEEEMGSLMNRMGDLRLDTNRTGGVWVRQLSHEIHASPDSSRAYQQQYNGTQVGVDKAFSFDGGVFYLGAMTGFSRSTLDFKEGANGSIKSQTYGLYGTAIFDNGYYLDTVAKYGHMKNKISYHDNSGQKVKGDYTSNALGLSVEGGKRFTFEKTWFIEPQLQLTASHLRGRSYSLSNGMEVKSNSMDLFNGRAGIVAGTKMTYDNVVVEPYVEVSHIQEFSGTGRVVVNNNRLDSDQIGTRQRYGAGVNFNVAKQHNFFINASYENGSKMEQPWGVKAGYQFRF</sequence>
<dbReference type="PANTHER" id="PTHR35037">
    <property type="entry name" value="C-TERMINAL REGION OF AIDA-LIKE PROTEIN"/>
    <property type="match status" value="1"/>
</dbReference>
<evidence type="ECO:0000313" key="4">
    <source>
        <dbReference type="EMBL" id="AZS50039.1"/>
    </source>
</evidence>
<evidence type="ECO:0000313" key="5">
    <source>
        <dbReference type="Proteomes" id="UP000273143"/>
    </source>
</evidence>
<proteinExistence type="predicted"/>
<dbReference type="EMBL" id="CP029822">
    <property type="protein sequence ID" value="AZS50039.1"/>
    <property type="molecule type" value="Genomic_DNA"/>
</dbReference>
<dbReference type="InterPro" id="IPR005546">
    <property type="entry name" value="Autotransporte_beta"/>
</dbReference>
<evidence type="ECO:0000256" key="2">
    <source>
        <dbReference type="SAM" id="SignalP"/>
    </source>
</evidence>
<accession>A0A3Q9JI69</accession>
<dbReference type="InterPro" id="IPR011050">
    <property type="entry name" value="Pectin_lyase_fold/virulence"/>
</dbReference>
<dbReference type="InterPro" id="IPR036709">
    <property type="entry name" value="Autotransporte_beta_dom_sf"/>
</dbReference>
<organism evidence="4 5">
    <name type="scientific">Entomomonas moraniae</name>
    <dbReference type="NCBI Taxonomy" id="2213226"/>
    <lineage>
        <taxon>Bacteria</taxon>
        <taxon>Pseudomonadati</taxon>
        <taxon>Pseudomonadota</taxon>
        <taxon>Gammaproteobacteria</taxon>
        <taxon>Pseudomonadales</taxon>
        <taxon>Pseudomonadaceae</taxon>
        <taxon>Entomomonas</taxon>
    </lineage>
</organism>